<proteinExistence type="predicted"/>
<comment type="caution">
    <text evidence="1">The sequence shown here is derived from an EMBL/GenBank/DDBJ whole genome shotgun (WGS) entry which is preliminary data.</text>
</comment>
<protein>
    <submittedName>
        <fullName evidence="1">Uncharacterized protein</fullName>
    </submittedName>
</protein>
<evidence type="ECO:0000313" key="1">
    <source>
        <dbReference type="EMBL" id="RNA42354.1"/>
    </source>
</evidence>
<dbReference type="AlphaFoldDB" id="A0A3M7T2V3"/>
<organism evidence="1 2">
    <name type="scientific">Brachionus plicatilis</name>
    <name type="common">Marine rotifer</name>
    <name type="synonym">Brachionus muelleri</name>
    <dbReference type="NCBI Taxonomy" id="10195"/>
    <lineage>
        <taxon>Eukaryota</taxon>
        <taxon>Metazoa</taxon>
        <taxon>Spiralia</taxon>
        <taxon>Gnathifera</taxon>
        <taxon>Rotifera</taxon>
        <taxon>Eurotatoria</taxon>
        <taxon>Monogononta</taxon>
        <taxon>Pseudotrocha</taxon>
        <taxon>Ploima</taxon>
        <taxon>Brachionidae</taxon>
        <taxon>Brachionus</taxon>
    </lineage>
</organism>
<keyword evidence="2" id="KW-1185">Reference proteome</keyword>
<sequence>MKLQLQVHLDRYDHKKTGLLLLTKGIEFLIKRRVSCRNPSANKRHVRFFIEHRLLSAFEKLNVSLKLGLSYFKSLEKCDELSIIVAKIFATFFTNSIHFYMVDIFLTQRFGQIICILYLHFLVAERCLDFLIMDGQQTYILNLVIIENLNCEQLFGAFQPKCLSIVNLKGATFT</sequence>
<reference evidence="1 2" key="1">
    <citation type="journal article" date="2018" name="Sci. Rep.">
        <title>Genomic signatures of local adaptation to the degree of environmental predictability in rotifers.</title>
        <authorList>
            <person name="Franch-Gras L."/>
            <person name="Hahn C."/>
            <person name="Garcia-Roger E.M."/>
            <person name="Carmona M.J."/>
            <person name="Serra M."/>
            <person name="Gomez A."/>
        </authorList>
    </citation>
    <scope>NUCLEOTIDE SEQUENCE [LARGE SCALE GENOMIC DNA]</scope>
    <source>
        <strain evidence="1">HYR1</strain>
    </source>
</reference>
<gene>
    <name evidence="1" type="ORF">BpHYR1_021497</name>
</gene>
<evidence type="ECO:0000313" key="2">
    <source>
        <dbReference type="Proteomes" id="UP000276133"/>
    </source>
</evidence>
<name>A0A3M7T2V3_BRAPC</name>
<dbReference type="Proteomes" id="UP000276133">
    <property type="component" value="Unassembled WGS sequence"/>
</dbReference>
<accession>A0A3M7T2V3</accession>
<dbReference type="EMBL" id="REGN01000375">
    <property type="protein sequence ID" value="RNA42354.1"/>
    <property type="molecule type" value="Genomic_DNA"/>
</dbReference>